<dbReference type="PANTHER" id="PTHR27005">
    <property type="entry name" value="WALL-ASSOCIATED RECEPTOR KINASE-LIKE 21"/>
    <property type="match status" value="1"/>
</dbReference>
<keyword evidence="12" id="KW-0325">Glycoprotein</keyword>
<evidence type="ECO:0000256" key="4">
    <source>
        <dbReference type="ARBA" id="ARBA00022692"/>
    </source>
</evidence>
<comment type="catalytic activity">
    <reaction evidence="13">
        <text>L-seryl-[protein] + ATP = O-phospho-L-seryl-[protein] + ADP + H(+)</text>
        <dbReference type="Rhea" id="RHEA:17989"/>
        <dbReference type="Rhea" id="RHEA-COMP:9863"/>
        <dbReference type="Rhea" id="RHEA-COMP:11604"/>
        <dbReference type="ChEBI" id="CHEBI:15378"/>
        <dbReference type="ChEBI" id="CHEBI:29999"/>
        <dbReference type="ChEBI" id="CHEBI:30616"/>
        <dbReference type="ChEBI" id="CHEBI:83421"/>
        <dbReference type="ChEBI" id="CHEBI:456216"/>
    </reaction>
</comment>
<dbReference type="Gene3D" id="2.10.25.10">
    <property type="entry name" value="Laminin"/>
    <property type="match status" value="1"/>
</dbReference>
<dbReference type="InterPro" id="IPR045274">
    <property type="entry name" value="WAK-like"/>
</dbReference>
<comment type="catalytic activity">
    <reaction evidence="14">
        <text>L-threonyl-[protein] + ATP = O-phospho-L-threonyl-[protein] + ADP + H(+)</text>
        <dbReference type="Rhea" id="RHEA:46608"/>
        <dbReference type="Rhea" id="RHEA-COMP:11060"/>
        <dbReference type="Rhea" id="RHEA-COMP:11605"/>
        <dbReference type="ChEBI" id="CHEBI:15378"/>
        <dbReference type="ChEBI" id="CHEBI:30013"/>
        <dbReference type="ChEBI" id="CHEBI:30616"/>
        <dbReference type="ChEBI" id="CHEBI:61977"/>
        <dbReference type="ChEBI" id="CHEBI:456216"/>
    </reaction>
</comment>
<reference evidence="17" key="1">
    <citation type="submission" date="2022-08" db="EMBL/GenBank/DDBJ databases">
        <authorList>
            <person name="Gutierrez-Valencia J."/>
        </authorList>
    </citation>
    <scope>NUCLEOTIDE SEQUENCE</scope>
</reference>
<evidence type="ECO:0000256" key="13">
    <source>
        <dbReference type="ARBA" id="ARBA00047558"/>
    </source>
</evidence>
<evidence type="ECO:0000256" key="7">
    <source>
        <dbReference type="ARBA" id="ARBA00022777"/>
    </source>
</evidence>
<keyword evidence="8" id="KW-0067">ATP-binding</keyword>
<feature type="transmembrane region" description="Helical" evidence="15">
    <location>
        <begin position="207"/>
        <end position="229"/>
    </location>
</feature>
<evidence type="ECO:0000256" key="2">
    <source>
        <dbReference type="ARBA" id="ARBA00022527"/>
    </source>
</evidence>
<evidence type="ECO:0000256" key="15">
    <source>
        <dbReference type="SAM" id="Phobius"/>
    </source>
</evidence>
<gene>
    <name evidence="17" type="ORF">LITE_LOCUS30778</name>
</gene>
<evidence type="ECO:0000256" key="9">
    <source>
        <dbReference type="ARBA" id="ARBA00022989"/>
    </source>
</evidence>
<dbReference type="Proteomes" id="UP001154282">
    <property type="component" value="Unassembled WGS sequence"/>
</dbReference>
<dbReference type="Pfam" id="PF07645">
    <property type="entry name" value="EGF_CA"/>
    <property type="match status" value="1"/>
</dbReference>
<dbReference type="GO" id="GO:0005509">
    <property type="term" value="F:calcium ion binding"/>
    <property type="evidence" value="ECO:0007669"/>
    <property type="project" value="InterPro"/>
</dbReference>
<protein>
    <recommendedName>
        <fullName evidence="16">Protein kinase domain-containing protein</fullName>
    </recommendedName>
</protein>
<keyword evidence="6" id="KW-0547">Nucleotide-binding</keyword>
<dbReference type="SMART" id="SM00220">
    <property type="entry name" value="S_TKc"/>
    <property type="match status" value="1"/>
</dbReference>
<dbReference type="GO" id="GO:0005886">
    <property type="term" value="C:plasma membrane"/>
    <property type="evidence" value="ECO:0007669"/>
    <property type="project" value="TreeGrafter"/>
</dbReference>
<evidence type="ECO:0000256" key="5">
    <source>
        <dbReference type="ARBA" id="ARBA00022729"/>
    </source>
</evidence>
<dbReference type="GO" id="GO:0005524">
    <property type="term" value="F:ATP binding"/>
    <property type="evidence" value="ECO:0007669"/>
    <property type="project" value="UniProtKB-KW"/>
</dbReference>
<dbReference type="FunFam" id="1.10.510.10:FF:000084">
    <property type="entry name" value="Wall-associated receptor kinase 2"/>
    <property type="match status" value="1"/>
</dbReference>
<evidence type="ECO:0000256" key="3">
    <source>
        <dbReference type="ARBA" id="ARBA00022679"/>
    </source>
</evidence>
<dbReference type="Pfam" id="PF00069">
    <property type="entry name" value="Pkinase"/>
    <property type="match status" value="1"/>
</dbReference>
<dbReference type="Pfam" id="PF08488">
    <property type="entry name" value="WAK"/>
    <property type="match status" value="1"/>
</dbReference>
<dbReference type="InterPro" id="IPR008271">
    <property type="entry name" value="Ser/Thr_kinase_AS"/>
</dbReference>
<dbReference type="PROSITE" id="PS50011">
    <property type="entry name" value="PROTEIN_KINASE_DOM"/>
    <property type="match status" value="1"/>
</dbReference>
<dbReference type="GO" id="GO:0004674">
    <property type="term" value="F:protein serine/threonine kinase activity"/>
    <property type="evidence" value="ECO:0007669"/>
    <property type="project" value="UniProtKB-KW"/>
</dbReference>
<feature type="domain" description="Protein kinase" evidence="16">
    <location>
        <begin position="282"/>
        <end position="562"/>
    </location>
</feature>
<evidence type="ECO:0000259" key="16">
    <source>
        <dbReference type="PROSITE" id="PS50011"/>
    </source>
</evidence>
<dbReference type="InterPro" id="IPR013695">
    <property type="entry name" value="WAK"/>
</dbReference>
<dbReference type="PROSITE" id="PS00108">
    <property type="entry name" value="PROTEIN_KINASE_ST"/>
    <property type="match status" value="1"/>
</dbReference>
<keyword evidence="9 15" id="KW-1133">Transmembrane helix</keyword>
<accession>A0AAV0MY67</accession>
<dbReference type="InterPro" id="IPR011009">
    <property type="entry name" value="Kinase-like_dom_sf"/>
</dbReference>
<dbReference type="Gene3D" id="1.10.510.10">
    <property type="entry name" value="Transferase(Phosphotransferase) domain 1"/>
    <property type="match status" value="1"/>
</dbReference>
<dbReference type="InterPro" id="IPR018097">
    <property type="entry name" value="EGF_Ca-bd_CS"/>
</dbReference>
<organism evidence="17 18">
    <name type="scientific">Linum tenue</name>
    <dbReference type="NCBI Taxonomy" id="586396"/>
    <lineage>
        <taxon>Eukaryota</taxon>
        <taxon>Viridiplantae</taxon>
        <taxon>Streptophyta</taxon>
        <taxon>Embryophyta</taxon>
        <taxon>Tracheophyta</taxon>
        <taxon>Spermatophyta</taxon>
        <taxon>Magnoliopsida</taxon>
        <taxon>eudicotyledons</taxon>
        <taxon>Gunneridae</taxon>
        <taxon>Pentapetalae</taxon>
        <taxon>rosids</taxon>
        <taxon>fabids</taxon>
        <taxon>Malpighiales</taxon>
        <taxon>Linaceae</taxon>
        <taxon>Linum</taxon>
    </lineage>
</organism>
<dbReference type="PROSITE" id="PS01187">
    <property type="entry name" value="EGF_CA"/>
    <property type="match status" value="1"/>
</dbReference>
<keyword evidence="18" id="KW-1185">Reference proteome</keyword>
<evidence type="ECO:0000256" key="12">
    <source>
        <dbReference type="ARBA" id="ARBA00023180"/>
    </source>
</evidence>
<evidence type="ECO:0000256" key="8">
    <source>
        <dbReference type="ARBA" id="ARBA00022840"/>
    </source>
</evidence>
<keyword evidence="7" id="KW-0418">Kinase</keyword>
<evidence type="ECO:0000313" key="17">
    <source>
        <dbReference type="EMBL" id="CAI0451173.1"/>
    </source>
</evidence>
<dbReference type="InterPro" id="IPR049883">
    <property type="entry name" value="NOTCH1_EGF-like"/>
</dbReference>
<keyword evidence="3" id="KW-0808">Transferase</keyword>
<proteinExistence type="predicted"/>
<evidence type="ECO:0000256" key="14">
    <source>
        <dbReference type="ARBA" id="ARBA00047951"/>
    </source>
</evidence>
<dbReference type="Gene3D" id="3.30.200.20">
    <property type="entry name" value="Phosphorylase Kinase, domain 1"/>
    <property type="match status" value="1"/>
</dbReference>
<dbReference type="InterPro" id="IPR000719">
    <property type="entry name" value="Prot_kinase_dom"/>
</dbReference>
<keyword evidence="5" id="KW-0732">Signal</keyword>
<comment type="caution">
    <text evidence="17">The sequence shown here is derived from an EMBL/GenBank/DDBJ whole genome shotgun (WGS) entry which is preliminary data.</text>
</comment>
<comment type="subcellular location">
    <subcellularLocation>
        <location evidence="1">Membrane</location>
        <topology evidence="1">Single-pass type I membrane protein</topology>
    </subcellularLocation>
</comment>
<dbReference type="FunFam" id="3.30.200.20:FF:000043">
    <property type="entry name" value="Wall-associated receptor kinase 2"/>
    <property type="match status" value="1"/>
</dbReference>
<keyword evidence="10 15" id="KW-0472">Membrane</keyword>
<dbReference type="CDD" id="cd14066">
    <property type="entry name" value="STKc_IRAK"/>
    <property type="match status" value="1"/>
</dbReference>
<evidence type="ECO:0000256" key="10">
    <source>
        <dbReference type="ARBA" id="ARBA00023136"/>
    </source>
</evidence>
<dbReference type="CDD" id="cd00054">
    <property type="entry name" value="EGF_CA"/>
    <property type="match status" value="1"/>
</dbReference>
<keyword evidence="4 15" id="KW-0812">Transmembrane</keyword>
<sequence length="573" mass="64649">MMSQRKSTLCGCFSICDKHNEFADPIRRSCNGIDCCEIRIPSRLQVFNASFRGALGKAVGKKLRIGGCNFAYLVDKRWMEDSKLSPDVVGLRSSVPVTLTWMVDKKYYGLIAWPGGDDDEIPTHVCTFFNFTPRFRTLKREMVKCDCANGFQENPYLDGGCEDVNECEDPSNPCAKQNQGCFNLKGSFRCNRYKSSNFFSSQNSRNVILLGVMVGFSLLFPLFGVWWLCKALKRRKKKRLKEKFFKRNGGLLLQEQLSTGDGNVQKVKLFTSKELDKASNNYNASRLLGQGAQGTVYKGMLDDGRIVAVKKSMVLGGGKLKQFINEVVILSQINHRHVVALLGCCLETEVPLLVYEFVPNGTLHQFLHNQSEELVLTWDVRLRIATEVSGALSYLHSAASMPIYHRDVKSKNILLDAKYRAKVADFGTSRSIKIDATHLTTRVEGTFGYMDPEYYQSNQYTEKSDVYSFGVVLFELLTRKKPVSSNDSSEEVMSHIASFILSSKEEARWFEMIDPQVLKEARKVDVLTLANLTKKCVSLTRASRPTMKEVTMVLEGIPRESLGSCINVEYDNN</sequence>
<dbReference type="SUPFAM" id="SSF56112">
    <property type="entry name" value="Protein kinase-like (PK-like)"/>
    <property type="match status" value="1"/>
</dbReference>
<keyword evidence="2" id="KW-0723">Serine/threonine-protein kinase</keyword>
<evidence type="ECO:0000313" key="18">
    <source>
        <dbReference type="Proteomes" id="UP001154282"/>
    </source>
</evidence>
<dbReference type="GO" id="GO:0007166">
    <property type="term" value="P:cell surface receptor signaling pathway"/>
    <property type="evidence" value="ECO:0007669"/>
    <property type="project" value="InterPro"/>
</dbReference>
<name>A0AAV0MY67_9ROSI</name>
<dbReference type="EMBL" id="CAMGYJ010000007">
    <property type="protein sequence ID" value="CAI0451173.1"/>
    <property type="molecule type" value="Genomic_DNA"/>
</dbReference>
<evidence type="ECO:0000256" key="6">
    <source>
        <dbReference type="ARBA" id="ARBA00022741"/>
    </source>
</evidence>
<keyword evidence="11" id="KW-1015">Disulfide bond</keyword>
<dbReference type="PANTHER" id="PTHR27005:SF335">
    <property type="entry name" value="PROTEIN KINASE DOMAIN-CONTAINING PROTEIN"/>
    <property type="match status" value="1"/>
</dbReference>
<dbReference type="AlphaFoldDB" id="A0AAV0MY67"/>
<evidence type="ECO:0000256" key="1">
    <source>
        <dbReference type="ARBA" id="ARBA00004479"/>
    </source>
</evidence>
<evidence type="ECO:0000256" key="11">
    <source>
        <dbReference type="ARBA" id="ARBA00023157"/>
    </source>
</evidence>